<dbReference type="PANTHER" id="PTHR22770">
    <property type="entry name" value="UBIQUITIN CONJUGATING ENZYME 7 INTERACTING PROTEIN-RELATED"/>
    <property type="match status" value="1"/>
</dbReference>
<evidence type="ECO:0000256" key="1">
    <source>
        <dbReference type="ARBA" id="ARBA00004906"/>
    </source>
</evidence>
<evidence type="ECO:0000256" key="3">
    <source>
        <dbReference type="ARBA" id="ARBA00022723"/>
    </source>
</evidence>
<dbReference type="InterPro" id="IPR047558">
    <property type="entry name" value="BRcat_RBR_HOIL1"/>
</dbReference>
<dbReference type="InterPro" id="IPR017907">
    <property type="entry name" value="Znf_RING_CS"/>
</dbReference>
<evidence type="ECO:0000256" key="5">
    <source>
        <dbReference type="ARBA" id="ARBA00022771"/>
    </source>
</evidence>
<dbReference type="Gene3D" id="1.20.120.1750">
    <property type="match status" value="1"/>
</dbReference>
<dbReference type="Proteomes" id="UP000678393">
    <property type="component" value="Unassembled WGS sequence"/>
</dbReference>
<evidence type="ECO:0000256" key="4">
    <source>
        <dbReference type="ARBA" id="ARBA00022737"/>
    </source>
</evidence>
<dbReference type="SUPFAM" id="SSF57850">
    <property type="entry name" value="RING/U-box"/>
    <property type="match status" value="3"/>
</dbReference>
<dbReference type="GO" id="GO:0097039">
    <property type="term" value="P:protein linear polyubiquitination"/>
    <property type="evidence" value="ECO:0007669"/>
    <property type="project" value="TreeGrafter"/>
</dbReference>
<dbReference type="AlphaFoldDB" id="A0A8S3ZVC0"/>
<keyword evidence="4" id="KW-0677">Repeat</keyword>
<evidence type="ECO:0000256" key="2">
    <source>
        <dbReference type="ARBA" id="ARBA00022679"/>
    </source>
</evidence>
<dbReference type="GO" id="GO:0008270">
    <property type="term" value="F:zinc ion binding"/>
    <property type="evidence" value="ECO:0007669"/>
    <property type="project" value="UniProtKB-KW"/>
</dbReference>
<keyword evidence="3" id="KW-0479">Metal-binding</keyword>
<sequence>AEQREALENFELLIATENLDLIPNTEAFQCPICFDDIAVGQGILLRECLHMFCRDCLTQAVRLCEDAILKCPFQDEGYSCESILTEREVRALVPQAVYLRYLQRGLDQAESQTANSYHCKTADCHGWCVYEDLVNFFECPVCQKENCLTCKAIHEGKNCKEYQDDLKLRANNDAAAKQTAELLQKLVADGEAMHCPQCQVIVQKKGGCDWIKCSICKMEICWVTKGPRWGPLGEGDTSGGCRCRLNGQKCHPNCINCH</sequence>
<dbReference type="PANTHER" id="PTHR22770:SF13">
    <property type="entry name" value="RING-TYPE DOMAIN-CONTAINING PROTEIN"/>
    <property type="match status" value="1"/>
</dbReference>
<evidence type="ECO:0000256" key="6">
    <source>
        <dbReference type="ARBA" id="ARBA00022786"/>
    </source>
</evidence>
<dbReference type="Gene3D" id="3.30.40.10">
    <property type="entry name" value="Zinc/RING finger domain, C3HC4 (zinc finger)"/>
    <property type="match status" value="1"/>
</dbReference>
<comment type="pathway">
    <text evidence="1">Protein modification; protein ubiquitination.</text>
</comment>
<dbReference type="PROSITE" id="PS00518">
    <property type="entry name" value="ZF_RING_1"/>
    <property type="match status" value="1"/>
</dbReference>
<dbReference type="InterPro" id="IPR001841">
    <property type="entry name" value="Znf_RING"/>
</dbReference>
<dbReference type="FunFam" id="1.20.120.1750:FF:000026">
    <property type="entry name" value="RANBP2-type and C3HC4-type zinc finger containing 1"/>
    <property type="match status" value="1"/>
</dbReference>
<dbReference type="InterPro" id="IPR044066">
    <property type="entry name" value="TRIAD_supradom"/>
</dbReference>
<proteinExistence type="predicted"/>
<dbReference type="CDD" id="cd20345">
    <property type="entry name" value="BRcat_RBR_HOIL1"/>
    <property type="match status" value="1"/>
</dbReference>
<reference evidence="11" key="1">
    <citation type="submission" date="2021-04" db="EMBL/GenBank/DDBJ databases">
        <authorList>
            <consortium name="Molecular Ecology Group"/>
        </authorList>
    </citation>
    <scope>NUCLEOTIDE SEQUENCE</scope>
</reference>
<feature type="non-terminal residue" evidence="11">
    <location>
        <position position="258"/>
    </location>
</feature>
<dbReference type="EMBL" id="CAJHNH020006201">
    <property type="protein sequence ID" value="CAG5133423.1"/>
    <property type="molecule type" value="Genomic_DNA"/>
</dbReference>
<dbReference type="PROSITE" id="PS51873">
    <property type="entry name" value="TRIAD"/>
    <property type="match status" value="1"/>
</dbReference>
<dbReference type="InterPro" id="IPR013083">
    <property type="entry name" value="Znf_RING/FYVE/PHD"/>
</dbReference>
<feature type="domain" description="RING-type" evidence="9">
    <location>
        <begin position="30"/>
        <end position="72"/>
    </location>
</feature>
<dbReference type="CDD" id="cd20358">
    <property type="entry name" value="Rcat_RBR_HOIL1"/>
    <property type="match status" value="1"/>
</dbReference>
<evidence type="ECO:0000313" key="11">
    <source>
        <dbReference type="EMBL" id="CAG5133423.1"/>
    </source>
</evidence>
<evidence type="ECO:0000256" key="8">
    <source>
        <dbReference type="PROSITE-ProRule" id="PRU00175"/>
    </source>
</evidence>
<protein>
    <recommendedName>
        <fullName evidence="13">RanBP-type and C3HC4-type zinc finger-containing protein 1</fullName>
    </recommendedName>
</protein>
<comment type="caution">
    <text evidence="11">The sequence shown here is derived from an EMBL/GenBank/DDBJ whole genome shotgun (WGS) entry which is preliminary data.</text>
</comment>
<evidence type="ECO:0000313" key="12">
    <source>
        <dbReference type="Proteomes" id="UP000678393"/>
    </source>
</evidence>
<keyword evidence="12" id="KW-1185">Reference proteome</keyword>
<dbReference type="InterPro" id="IPR051628">
    <property type="entry name" value="LUBAC_E3_Ligases"/>
</dbReference>
<keyword evidence="5 8" id="KW-0863">Zinc-finger</keyword>
<evidence type="ECO:0000259" key="9">
    <source>
        <dbReference type="PROSITE" id="PS50089"/>
    </source>
</evidence>
<dbReference type="Pfam" id="PF13639">
    <property type="entry name" value="zf-RING_2"/>
    <property type="match status" value="1"/>
</dbReference>
<keyword evidence="7" id="KW-0862">Zinc</keyword>
<gene>
    <name evidence="11" type="ORF">CUNI_LOCUS18981</name>
</gene>
<feature type="domain" description="RING-type" evidence="10">
    <location>
        <begin position="26"/>
        <end position="254"/>
    </location>
</feature>
<dbReference type="CDD" id="cd16633">
    <property type="entry name" value="mRING-HC-C3HC3D_RBR_HOIL1"/>
    <property type="match status" value="1"/>
</dbReference>
<dbReference type="GO" id="GO:0043130">
    <property type="term" value="F:ubiquitin binding"/>
    <property type="evidence" value="ECO:0007669"/>
    <property type="project" value="TreeGrafter"/>
</dbReference>
<keyword evidence="2" id="KW-0808">Transferase</keyword>
<dbReference type="GO" id="GO:0071797">
    <property type="term" value="C:LUBAC complex"/>
    <property type="evidence" value="ECO:0007669"/>
    <property type="project" value="TreeGrafter"/>
</dbReference>
<accession>A0A8S3ZVC0</accession>
<evidence type="ECO:0008006" key="13">
    <source>
        <dbReference type="Google" id="ProtNLM"/>
    </source>
</evidence>
<dbReference type="FunFam" id="3.30.40.10:FF:000137">
    <property type="entry name" value="RanBP-type and C3HC4-type zinc finger-containing protein 1"/>
    <property type="match status" value="1"/>
</dbReference>
<dbReference type="GO" id="GO:0004842">
    <property type="term" value="F:ubiquitin-protein transferase activity"/>
    <property type="evidence" value="ECO:0007669"/>
    <property type="project" value="TreeGrafter"/>
</dbReference>
<evidence type="ECO:0000256" key="7">
    <source>
        <dbReference type="ARBA" id="ARBA00022833"/>
    </source>
</evidence>
<dbReference type="InterPro" id="IPR047559">
    <property type="entry name" value="HOIL1_RBR_mRING-HC-C3HC3D"/>
</dbReference>
<evidence type="ECO:0000259" key="10">
    <source>
        <dbReference type="PROSITE" id="PS51873"/>
    </source>
</evidence>
<dbReference type="InterPro" id="IPR047557">
    <property type="entry name" value="Rcat_RBR_HOIL1"/>
</dbReference>
<dbReference type="PROSITE" id="PS50089">
    <property type="entry name" value="ZF_RING_2"/>
    <property type="match status" value="1"/>
</dbReference>
<name>A0A8S3ZVC0_9EUPU</name>
<organism evidence="11 12">
    <name type="scientific">Candidula unifasciata</name>
    <dbReference type="NCBI Taxonomy" id="100452"/>
    <lineage>
        <taxon>Eukaryota</taxon>
        <taxon>Metazoa</taxon>
        <taxon>Spiralia</taxon>
        <taxon>Lophotrochozoa</taxon>
        <taxon>Mollusca</taxon>
        <taxon>Gastropoda</taxon>
        <taxon>Heterobranchia</taxon>
        <taxon>Euthyneura</taxon>
        <taxon>Panpulmonata</taxon>
        <taxon>Eupulmonata</taxon>
        <taxon>Stylommatophora</taxon>
        <taxon>Helicina</taxon>
        <taxon>Helicoidea</taxon>
        <taxon>Geomitridae</taxon>
        <taxon>Candidula</taxon>
    </lineage>
</organism>
<dbReference type="OrthoDB" id="261960at2759"/>
<dbReference type="GO" id="GO:0043161">
    <property type="term" value="P:proteasome-mediated ubiquitin-dependent protein catabolic process"/>
    <property type="evidence" value="ECO:0007669"/>
    <property type="project" value="TreeGrafter"/>
</dbReference>
<keyword evidence="6" id="KW-0833">Ubl conjugation pathway</keyword>